<protein>
    <recommendedName>
        <fullName evidence="3">WW domain-containing protein</fullName>
    </recommendedName>
</protein>
<dbReference type="Gene3D" id="2.20.70.10">
    <property type="match status" value="2"/>
</dbReference>
<dbReference type="InterPro" id="IPR045148">
    <property type="entry name" value="TCRG1-like"/>
</dbReference>
<keyword evidence="5" id="KW-1185">Reference proteome</keyword>
<dbReference type="AlphaFoldDB" id="A0A4Y7Q3P1"/>
<feature type="domain" description="WW" evidence="3">
    <location>
        <begin position="84"/>
        <end position="111"/>
    </location>
</feature>
<dbReference type="STRING" id="50990.A0A4Y7Q3P1"/>
<feature type="compositionally biased region" description="Basic and acidic residues" evidence="2">
    <location>
        <begin position="66"/>
        <end position="75"/>
    </location>
</feature>
<name>A0A4Y7Q3P1_9AGAM</name>
<dbReference type="GO" id="GO:0070063">
    <property type="term" value="F:RNA polymerase binding"/>
    <property type="evidence" value="ECO:0007669"/>
    <property type="project" value="InterPro"/>
</dbReference>
<feature type="region of interest" description="Disordered" evidence="2">
    <location>
        <begin position="123"/>
        <end position="142"/>
    </location>
</feature>
<sequence length="142" mass="15841">MAAPPFQVMPAMMPPPLPPGWTEHLAPGGQPYYHNAFTNESTYIRPLPNFPIGPSVPPQAPQPTVESKKKVKPVEKTPIPGTDWLRVKTNEGNTFYTNKAKKESVWTVPEEIKDAVENLEKEEAAAEAKKLEDEHRARESAE</sequence>
<accession>A0A4Y7Q3P1</accession>
<dbReference type="VEuPathDB" id="FungiDB:BD410DRAFT_840299"/>
<dbReference type="OrthoDB" id="410044at2759"/>
<organism evidence="4 5">
    <name type="scientific">Rickenella mellea</name>
    <dbReference type="NCBI Taxonomy" id="50990"/>
    <lineage>
        <taxon>Eukaryota</taxon>
        <taxon>Fungi</taxon>
        <taxon>Dikarya</taxon>
        <taxon>Basidiomycota</taxon>
        <taxon>Agaricomycotina</taxon>
        <taxon>Agaricomycetes</taxon>
        <taxon>Hymenochaetales</taxon>
        <taxon>Rickenellaceae</taxon>
        <taxon>Rickenella</taxon>
    </lineage>
</organism>
<feature type="compositionally biased region" description="Pro residues" evidence="2">
    <location>
        <begin position="48"/>
        <end position="61"/>
    </location>
</feature>
<dbReference type="SMART" id="SM00456">
    <property type="entry name" value="WW"/>
    <property type="match status" value="2"/>
</dbReference>
<dbReference type="Pfam" id="PF00397">
    <property type="entry name" value="WW"/>
    <property type="match status" value="1"/>
</dbReference>
<reference evidence="4 5" key="1">
    <citation type="submission" date="2018-06" db="EMBL/GenBank/DDBJ databases">
        <title>A transcriptomic atlas of mushroom development highlights an independent origin of complex multicellularity.</title>
        <authorList>
            <consortium name="DOE Joint Genome Institute"/>
            <person name="Krizsan K."/>
            <person name="Almasi E."/>
            <person name="Merenyi Z."/>
            <person name="Sahu N."/>
            <person name="Viragh M."/>
            <person name="Koszo T."/>
            <person name="Mondo S."/>
            <person name="Kiss B."/>
            <person name="Balint B."/>
            <person name="Kues U."/>
            <person name="Barry K."/>
            <person name="Hegedus J.C."/>
            <person name="Henrissat B."/>
            <person name="Johnson J."/>
            <person name="Lipzen A."/>
            <person name="Ohm R."/>
            <person name="Nagy I."/>
            <person name="Pangilinan J."/>
            <person name="Yan J."/>
            <person name="Xiong Y."/>
            <person name="Grigoriev I.V."/>
            <person name="Hibbett D.S."/>
            <person name="Nagy L.G."/>
        </authorList>
    </citation>
    <scope>NUCLEOTIDE SEQUENCE [LARGE SCALE GENOMIC DNA]</scope>
    <source>
        <strain evidence="4 5">SZMC22713</strain>
    </source>
</reference>
<evidence type="ECO:0000313" key="4">
    <source>
        <dbReference type="EMBL" id="TDL21916.1"/>
    </source>
</evidence>
<gene>
    <name evidence="4" type="ORF">BD410DRAFT_840299</name>
</gene>
<evidence type="ECO:0000259" key="3">
    <source>
        <dbReference type="PROSITE" id="PS50020"/>
    </source>
</evidence>
<dbReference type="SUPFAM" id="SSF51045">
    <property type="entry name" value="WW domain"/>
    <property type="match status" value="2"/>
</dbReference>
<keyword evidence="1" id="KW-0677">Repeat</keyword>
<feature type="non-terminal residue" evidence="4">
    <location>
        <position position="142"/>
    </location>
</feature>
<proteinExistence type="predicted"/>
<dbReference type="PANTHER" id="PTHR15377:SF3">
    <property type="entry name" value="WW DOMAIN-CONTAINING PROTEIN"/>
    <property type="match status" value="1"/>
</dbReference>
<dbReference type="InterPro" id="IPR036020">
    <property type="entry name" value="WW_dom_sf"/>
</dbReference>
<dbReference type="CDD" id="cd00201">
    <property type="entry name" value="WW"/>
    <property type="match status" value="1"/>
</dbReference>
<evidence type="ECO:0000256" key="1">
    <source>
        <dbReference type="ARBA" id="ARBA00022737"/>
    </source>
</evidence>
<dbReference type="GO" id="GO:0005634">
    <property type="term" value="C:nucleus"/>
    <property type="evidence" value="ECO:0007669"/>
    <property type="project" value="TreeGrafter"/>
</dbReference>
<feature type="domain" description="WW" evidence="3">
    <location>
        <begin position="15"/>
        <end position="48"/>
    </location>
</feature>
<evidence type="ECO:0000313" key="5">
    <source>
        <dbReference type="Proteomes" id="UP000294933"/>
    </source>
</evidence>
<feature type="region of interest" description="Disordered" evidence="2">
    <location>
        <begin position="48"/>
        <end position="86"/>
    </location>
</feature>
<dbReference type="PANTHER" id="PTHR15377">
    <property type="entry name" value="TRANSCRIPTION ELONGATION REGULATOR 1"/>
    <property type="match status" value="1"/>
</dbReference>
<dbReference type="InterPro" id="IPR001202">
    <property type="entry name" value="WW_dom"/>
</dbReference>
<dbReference type="EMBL" id="ML170178">
    <property type="protein sequence ID" value="TDL21916.1"/>
    <property type="molecule type" value="Genomic_DNA"/>
</dbReference>
<dbReference type="PROSITE" id="PS50020">
    <property type="entry name" value="WW_DOMAIN_2"/>
    <property type="match status" value="2"/>
</dbReference>
<dbReference type="PROSITE" id="PS01159">
    <property type="entry name" value="WW_DOMAIN_1"/>
    <property type="match status" value="1"/>
</dbReference>
<dbReference type="GO" id="GO:0003712">
    <property type="term" value="F:transcription coregulator activity"/>
    <property type="evidence" value="ECO:0007669"/>
    <property type="project" value="TreeGrafter"/>
</dbReference>
<evidence type="ECO:0000256" key="2">
    <source>
        <dbReference type="SAM" id="MobiDB-lite"/>
    </source>
</evidence>
<dbReference type="Proteomes" id="UP000294933">
    <property type="component" value="Unassembled WGS sequence"/>
</dbReference>